<dbReference type="PANTHER" id="PTHR43126:SF2">
    <property type="entry name" value="D-ALANYL-D-ALANINE DIPEPTIDASE"/>
    <property type="match status" value="1"/>
</dbReference>
<dbReference type="EC" id="3.4.13.22" evidence="9"/>
<reference evidence="11" key="1">
    <citation type="journal article" date="2010" name="ISME J.">
        <title>The complete genome sequence of the algal symbiont Dinoroseobacter shibae: a hitchhiker's guide to life in the sea.</title>
        <authorList>
            <person name="Wagner-Dobler I."/>
            <person name="Ballhausen B."/>
            <person name="Berger M."/>
            <person name="Brinkhoff T."/>
            <person name="Buchholz I."/>
            <person name="Bunk B."/>
            <person name="Cypionka H."/>
            <person name="Daniel R."/>
            <person name="Drepper T."/>
            <person name="Gerdts G."/>
            <person name="Hahnke S."/>
            <person name="Han C."/>
            <person name="Jahn D."/>
            <person name="Kalhoefer D."/>
            <person name="Kiss H."/>
            <person name="Klenk H.P."/>
            <person name="Kyrpides N."/>
            <person name="Liebl W."/>
            <person name="Liesegang H."/>
            <person name="Meincke L."/>
            <person name="Pati A."/>
            <person name="Petersen J."/>
            <person name="Piekarski T."/>
            <person name="Pommerenke C."/>
            <person name="Pradella S."/>
            <person name="Pukall R."/>
            <person name="Rabus R."/>
            <person name="Stackebrandt E."/>
            <person name="Thole S."/>
            <person name="Thompson L."/>
            <person name="Tielen P."/>
            <person name="Tomasch J."/>
            <person name="von Jan M."/>
            <person name="Wanphrut N."/>
            <person name="Wichels A."/>
            <person name="Zech H."/>
            <person name="Simon M."/>
        </authorList>
    </citation>
    <scope>NUCLEOTIDE SEQUENCE [LARGE SCALE GENOMIC DNA]</scope>
    <source>
        <strain evidence="11">DSM 16493 / NCIMB 14021 / DFL 12</strain>
    </source>
</reference>
<dbReference type="RefSeq" id="WP_012179809.1">
    <property type="nucleotide sequence ID" value="NC_009952.1"/>
</dbReference>
<evidence type="ECO:0000313" key="11">
    <source>
        <dbReference type="Proteomes" id="UP000006833"/>
    </source>
</evidence>
<keyword evidence="8" id="KW-0961">Cell wall biogenesis/degradation</keyword>
<dbReference type="STRING" id="398580.Dshi_3149"/>
<feature type="binding site" evidence="9">
    <location>
        <position position="177"/>
    </location>
    <ligand>
        <name>Zn(2+)</name>
        <dbReference type="ChEBI" id="CHEBI:29105"/>
        <note>catalytic</note>
    </ligand>
</feature>
<dbReference type="InterPro" id="IPR009045">
    <property type="entry name" value="Zn_M74/Hedgehog-like"/>
</dbReference>
<dbReference type="GO" id="GO:0008237">
    <property type="term" value="F:metallopeptidase activity"/>
    <property type="evidence" value="ECO:0007669"/>
    <property type="project" value="UniProtKB-KW"/>
</dbReference>
<dbReference type="EMBL" id="CP000830">
    <property type="protein sequence ID" value="ABV94882.1"/>
    <property type="molecule type" value="Genomic_DNA"/>
</dbReference>
<dbReference type="GO" id="GO:0160237">
    <property type="term" value="F:D-Ala-D-Ala dipeptidase activity"/>
    <property type="evidence" value="ECO:0007669"/>
    <property type="project" value="UniProtKB-EC"/>
</dbReference>
<dbReference type="KEGG" id="dsh:Dshi_3149"/>
<evidence type="ECO:0000256" key="9">
    <source>
        <dbReference type="HAMAP-Rule" id="MF_01924"/>
    </source>
</evidence>
<dbReference type="HOGENOM" id="CLU_060744_2_2_5"/>
<keyword evidence="3 9" id="KW-0479">Metal-binding</keyword>
<dbReference type="eggNOG" id="COG2173">
    <property type="taxonomic scope" value="Bacteria"/>
</dbReference>
<comment type="cofactor">
    <cofactor evidence="9">
        <name>Zn(2+)</name>
        <dbReference type="ChEBI" id="CHEBI:29105"/>
    </cofactor>
    <text evidence="9">Binds 1 zinc ion per subunit.</text>
</comment>
<dbReference type="AlphaFoldDB" id="A8LLX3"/>
<accession>A8LLX3</accession>
<sequence length="270" mass="29524">MSPARPLRLSDGPLAALRARPLAAEVAIATARKGDYRAHPIDQAHALHADPMVDLAEYGVAGANHYHATHNPPYHADITGSIPALRARRSVAQRLARVNDRLAAYGLEIWVFDAWRPIAVQNHFHDHWMPDYLRRARPELDAAALQAEVTRYWAKGAPGGRIDPASPPPHATGGAVDLTLRDSASGAHLFMGSIFDDVTALSNTDAFEATDDAMSFSALEARDNRRLLFWLMAGEGLANNPTEWWHFSHGDQMWARITGARAALFGPAPP</sequence>
<evidence type="ECO:0000313" key="10">
    <source>
        <dbReference type="EMBL" id="ABV94882.1"/>
    </source>
</evidence>
<dbReference type="Gene3D" id="3.30.1380.10">
    <property type="match status" value="1"/>
</dbReference>
<dbReference type="SUPFAM" id="SSF55166">
    <property type="entry name" value="Hedgehog/DD-peptidase"/>
    <property type="match status" value="1"/>
</dbReference>
<organism evidence="10 11">
    <name type="scientific">Dinoroseobacter shibae (strain DSM 16493 / NCIMB 14021 / DFL 12)</name>
    <dbReference type="NCBI Taxonomy" id="398580"/>
    <lineage>
        <taxon>Bacteria</taxon>
        <taxon>Pseudomonadati</taxon>
        <taxon>Pseudomonadota</taxon>
        <taxon>Alphaproteobacteria</taxon>
        <taxon>Rhodobacterales</taxon>
        <taxon>Roseobacteraceae</taxon>
        <taxon>Dinoroseobacter</taxon>
    </lineage>
</organism>
<keyword evidence="7 9" id="KW-0482">Metalloprotease</keyword>
<keyword evidence="4 9" id="KW-0378">Hydrolase</keyword>
<dbReference type="GO" id="GO:0071555">
    <property type="term" value="P:cell wall organization"/>
    <property type="evidence" value="ECO:0007669"/>
    <property type="project" value="UniProtKB-KW"/>
</dbReference>
<dbReference type="Pfam" id="PF01427">
    <property type="entry name" value="Peptidase_M15"/>
    <property type="match status" value="1"/>
</dbReference>
<keyword evidence="6 9" id="KW-0224">Dipeptidase</keyword>
<feature type="binding site" evidence="9">
    <location>
        <position position="170"/>
    </location>
    <ligand>
        <name>Zn(2+)</name>
        <dbReference type="ChEBI" id="CHEBI:29105"/>
        <note>catalytic</note>
    </ligand>
</feature>
<evidence type="ECO:0000256" key="5">
    <source>
        <dbReference type="ARBA" id="ARBA00022833"/>
    </source>
</evidence>
<evidence type="ECO:0000256" key="8">
    <source>
        <dbReference type="ARBA" id="ARBA00023316"/>
    </source>
</evidence>
<protein>
    <recommendedName>
        <fullName evidence="9">D-alanyl-D-alanine dipeptidase</fullName>
        <shortName evidence="9">D-Ala-D-Ala dipeptidase</shortName>
        <ecNumber evidence="9">3.4.13.22</ecNumber>
    </recommendedName>
</protein>
<comment type="similarity">
    <text evidence="9">Belongs to the peptidase M15D family.</text>
</comment>
<name>A8LLX3_DINSH</name>
<evidence type="ECO:0000256" key="3">
    <source>
        <dbReference type="ARBA" id="ARBA00022723"/>
    </source>
</evidence>
<keyword evidence="11" id="KW-1185">Reference proteome</keyword>
<feature type="site" description="Transition state stabilizer" evidence="9">
    <location>
        <position position="116"/>
    </location>
</feature>
<dbReference type="HAMAP" id="MF_01924">
    <property type="entry name" value="A_A_dipeptidase"/>
    <property type="match status" value="1"/>
</dbReference>
<feature type="active site" description="Proton donor/acceptor" evidence="9">
    <location>
        <position position="243"/>
    </location>
</feature>
<comment type="catalytic activity">
    <reaction evidence="1 9">
        <text>D-alanyl-D-alanine + H2O = 2 D-alanine</text>
        <dbReference type="Rhea" id="RHEA:20661"/>
        <dbReference type="ChEBI" id="CHEBI:15377"/>
        <dbReference type="ChEBI" id="CHEBI:57416"/>
        <dbReference type="ChEBI" id="CHEBI:57822"/>
        <dbReference type="EC" id="3.4.13.22"/>
    </reaction>
</comment>
<comment type="function">
    <text evidence="9">Catalyzes hydrolysis of the D-alanyl-D-alanine dipeptide.</text>
</comment>
<proteinExistence type="inferred from homology"/>
<evidence type="ECO:0000256" key="4">
    <source>
        <dbReference type="ARBA" id="ARBA00022801"/>
    </source>
</evidence>
<gene>
    <name evidence="9 10" type="primary">ddpX</name>
    <name evidence="10" type="ordered locus">Dshi_3149</name>
</gene>
<evidence type="ECO:0000256" key="1">
    <source>
        <dbReference type="ARBA" id="ARBA00001362"/>
    </source>
</evidence>
<evidence type="ECO:0000256" key="2">
    <source>
        <dbReference type="ARBA" id="ARBA00022670"/>
    </source>
</evidence>
<dbReference type="GO" id="GO:0006508">
    <property type="term" value="P:proteolysis"/>
    <property type="evidence" value="ECO:0007669"/>
    <property type="project" value="UniProtKB-KW"/>
</dbReference>
<evidence type="ECO:0000256" key="6">
    <source>
        <dbReference type="ARBA" id="ARBA00022997"/>
    </source>
</evidence>
<keyword evidence="5 9" id="KW-0862">Zinc</keyword>
<feature type="binding site" evidence="9">
    <location>
        <position position="246"/>
    </location>
    <ligand>
        <name>Zn(2+)</name>
        <dbReference type="ChEBI" id="CHEBI:29105"/>
        <note>catalytic</note>
    </ligand>
</feature>
<dbReference type="OrthoDB" id="9801430at2"/>
<evidence type="ECO:0000256" key="7">
    <source>
        <dbReference type="ARBA" id="ARBA00023049"/>
    </source>
</evidence>
<dbReference type="GO" id="GO:0008270">
    <property type="term" value="F:zinc ion binding"/>
    <property type="evidence" value="ECO:0007669"/>
    <property type="project" value="UniProtKB-UniRule"/>
</dbReference>
<dbReference type="Proteomes" id="UP000006833">
    <property type="component" value="Chromosome"/>
</dbReference>
<dbReference type="InterPro" id="IPR000755">
    <property type="entry name" value="A_A_dipeptidase"/>
</dbReference>
<dbReference type="PANTHER" id="PTHR43126">
    <property type="entry name" value="D-ALANYL-D-ALANINE DIPEPTIDASE"/>
    <property type="match status" value="1"/>
</dbReference>
<keyword evidence="2 9" id="KW-0645">Protease</keyword>
<dbReference type="MEROPS" id="M15.011"/>